<dbReference type="Proteomes" id="UP000663207">
    <property type="component" value="Chromosome"/>
</dbReference>
<dbReference type="RefSeq" id="WP_207380068.1">
    <property type="nucleotide sequence ID" value="NZ_CP071502.1"/>
</dbReference>
<proteinExistence type="predicted"/>
<reference evidence="2 3" key="1">
    <citation type="submission" date="2021-03" db="EMBL/GenBank/DDBJ databases">
        <title>Novel species identification of genus Shewanella.</title>
        <authorList>
            <person name="Liu G."/>
            <person name="Zhang Q."/>
        </authorList>
    </citation>
    <scope>NUCLEOTIDE SEQUENCE [LARGE SCALE GENOMIC DNA]</scope>
    <source>
        <strain evidence="2 3">FJAT-52962</strain>
    </source>
</reference>
<keyword evidence="3" id="KW-1185">Reference proteome</keyword>
<evidence type="ECO:0000313" key="2">
    <source>
        <dbReference type="EMBL" id="QSX36739.1"/>
    </source>
</evidence>
<dbReference type="EMBL" id="CP071502">
    <property type="protein sequence ID" value="QSX36739.1"/>
    <property type="molecule type" value="Genomic_DNA"/>
</dbReference>
<accession>A0ABX7QZQ9</accession>
<sequence>MDEYSSMESPNDFCPIIEAVMFTCAARLQDGNYMGMAALGYKSGGQKILDFFAVNFLLPVIPVKIGARIGLPQAKSAKSRHTHHASIQPMHPGNASR</sequence>
<protein>
    <submittedName>
        <fullName evidence="2">Uncharacterized protein</fullName>
    </submittedName>
</protein>
<gene>
    <name evidence="2" type="ORF">JYB85_15895</name>
</gene>
<evidence type="ECO:0000313" key="3">
    <source>
        <dbReference type="Proteomes" id="UP000663207"/>
    </source>
</evidence>
<feature type="region of interest" description="Disordered" evidence="1">
    <location>
        <begin position="74"/>
        <end position="97"/>
    </location>
</feature>
<evidence type="ECO:0000256" key="1">
    <source>
        <dbReference type="SAM" id="MobiDB-lite"/>
    </source>
</evidence>
<name>A0ABX7QZQ9_9GAMM</name>
<organism evidence="2 3">
    <name type="scientific">Shewanella sedimentimangrovi</name>
    <dbReference type="NCBI Taxonomy" id="2814293"/>
    <lineage>
        <taxon>Bacteria</taxon>
        <taxon>Pseudomonadati</taxon>
        <taxon>Pseudomonadota</taxon>
        <taxon>Gammaproteobacteria</taxon>
        <taxon>Alteromonadales</taxon>
        <taxon>Shewanellaceae</taxon>
        <taxon>Shewanella</taxon>
    </lineage>
</organism>